<dbReference type="EMBL" id="CP001231">
    <property type="protein sequence ID" value="ACO04996.1"/>
    <property type="molecule type" value="Genomic_DNA"/>
</dbReference>
<dbReference type="AlphaFoldDB" id="C0QUV5"/>
<evidence type="ECO:0000313" key="3">
    <source>
        <dbReference type="Proteomes" id="UP000001366"/>
    </source>
</evidence>
<sequence length="206" mass="23633">MRKLILALVVAGLSTSCYMAAETTQRSVDAGRLTMKQTTMTAKGATAGAVAGAVANIMLVPIANSVEKANIRALAFYCEMENPADKKEYKNCVEWGQAHWNMAKQFNKHLYYGKCHNKFLGFSRGLLKCWDEAFDYAKIIGKDLEKAVYQLKYDYKYSHCMPWRIESEKPEELYQKHLECKKEAREEATEFVKDIKDEIDEYLAKR</sequence>
<dbReference type="PROSITE" id="PS51257">
    <property type="entry name" value="PROKAR_LIPOPROTEIN"/>
    <property type="match status" value="1"/>
</dbReference>
<gene>
    <name evidence="2" type="ordered locus">PERMA_A0026</name>
</gene>
<dbReference type="OrthoDB" id="9830170at2"/>
<dbReference type="Proteomes" id="UP000001366">
    <property type="component" value="Plasmid unnamed"/>
</dbReference>
<dbReference type="KEGG" id="pmx:PERMA_A0026"/>
<keyword evidence="1" id="KW-0732">Signal</keyword>
<evidence type="ECO:0000313" key="2">
    <source>
        <dbReference type="EMBL" id="ACO04996.1"/>
    </source>
</evidence>
<name>C0QUV5_PERMH</name>
<feature type="chain" id="PRO_5002900792" evidence="1">
    <location>
        <begin position="21"/>
        <end position="206"/>
    </location>
</feature>
<dbReference type="eggNOG" id="ENOG5033QBP">
    <property type="taxonomic scope" value="Bacteria"/>
</dbReference>
<evidence type="ECO:0000256" key="1">
    <source>
        <dbReference type="SAM" id="SignalP"/>
    </source>
</evidence>
<proteinExistence type="predicted"/>
<feature type="signal peptide" evidence="1">
    <location>
        <begin position="1"/>
        <end position="20"/>
    </location>
</feature>
<keyword evidence="2" id="KW-0614">Plasmid</keyword>
<protein>
    <submittedName>
        <fullName evidence="2">Putative lipoprotein</fullName>
    </submittedName>
</protein>
<organism evidence="2 3">
    <name type="scientific">Persephonella marina (strain DSM 14350 / EX-H1)</name>
    <dbReference type="NCBI Taxonomy" id="123214"/>
    <lineage>
        <taxon>Bacteria</taxon>
        <taxon>Pseudomonadati</taxon>
        <taxon>Aquificota</taxon>
        <taxon>Aquificia</taxon>
        <taxon>Aquificales</taxon>
        <taxon>Hydrogenothermaceae</taxon>
        <taxon>Persephonella</taxon>
    </lineage>
</organism>
<reference evidence="2 3" key="1">
    <citation type="journal article" date="2009" name="J. Bacteriol.">
        <title>Complete and draft genome sequences of six members of the Aquificales.</title>
        <authorList>
            <person name="Reysenbach A.L."/>
            <person name="Hamamura N."/>
            <person name="Podar M."/>
            <person name="Griffiths E."/>
            <person name="Ferreira S."/>
            <person name="Hochstein R."/>
            <person name="Heidelberg J."/>
            <person name="Johnson J."/>
            <person name="Mead D."/>
            <person name="Pohorille A."/>
            <person name="Sarmiento M."/>
            <person name="Schweighofer K."/>
            <person name="Seshadri R."/>
            <person name="Voytek M.A."/>
        </authorList>
    </citation>
    <scope>NUCLEOTIDE SEQUENCE [LARGE SCALE GENOMIC DNA]</scope>
    <source>
        <strain evidence="3">DSM 14350 / EX-H1</strain>
        <plasmid evidence="3">pPERMA01</plasmid>
    </source>
</reference>
<dbReference type="PaxDb" id="123214-PERMA_A0026"/>
<dbReference type="RefSeq" id="WP_012675184.1">
    <property type="nucleotide sequence ID" value="NC_012439.1"/>
</dbReference>
<keyword evidence="3" id="KW-1185">Reference proteome</keyword>
<accession>C0QUV5</accession>
<keyword evidence="2" id="KW-0449">Lipoprotein</keyword>
<dbReference type="HOGENOM" id="CLU_1293834_0_0_0"/>
<geneLocation type="plasmid" evidence="3">
    <name>pPERMA01</name>
</geneLocation>